<dbReference type="InterPro" id="IPR036388">
    <property type="entry name" value="WH-like_DNA-bd_sf"/>
</dbReference>
<dbReference type="SUPFAM" id="SSF46785">
    <property type="entry name" value="Winged helix' DNA-binding domain"/>
    <property type="match status" value="1"/>
</dbReference>
<evidence type="ECO:0000259" key="2">
    <source>
        <dbReference type="Pfam" id="PF03551"/>
    </source>
</evidence>
<dbReference type="Gene3D" id="1.10.10.10">
    <property type="entry name" value="Winged helix-like DNA-binding domain superfamily/Winged helix DNA-binding domain"/>
    <property type="match status" value="1"/>
</dbReference>
<feature type="domain" description="Transcription regulator PadR N-terminal" evidence="2">
    <location>
        <begin position="7"/>
        <end position="77"/>
    </location>
</feature>
<dbReference type="EMBL" id="FUZP01000001">
    <property type="protein sequence ID" value="SKC49418.1"/>
    <property type="molecule type" value="Genomic_DNA"/>
</dbReference>
<dbReference type="AlphaFoldDB" id="A0A1T5JDU3"/>
<dbReference type="Pfam" id="PF03551">
    <property type="entry name" value="PadR"/>
    <property type="match status" value="1"/>
</dbReference>
<dbReference type="InterPro" id="IPR005149">
    <property type="entry name" value="Tscrpt_reg_PadR_N"/>
</dbReference>
<reference evidence="3 4" key="1">
    <citation type="submission" date="2017-02" db="EMBL/GenBank/DDBJ databases">
        <authorList>
            <person name="Peterson S.W."/>
        </authorList>
    </citation>
    <scope>NUCLEOTIDE SEQUENCE [LARGE SCALE GENOMIC DNA]</scope>
    <source>
        <strain evidence="3 4">VKM Ac-2059</strain>
    </source>
</reference>
<evidence type="ECO:0000256" key="1">
    <source>
        <dbReference type="SAM" id="MobiDB-lite"/>
    </source>
</evidence>
<sequence length="188" mass="19786">MSVRAGLLAILSLGPAYGLQVRDEFLDRAPHRTSVNVGQIYSTLDRLMTAGLVRNHGMTDDGLPLYGLTDAGENAVAEWVGAAETNAGDRIDDLLDQVLIVSSLPGVDVAPVVAGYRTQLALGELGEGGDGSANVQRGAAEAARRSIRGAIVAWLDEFERTIAAGPDASRPQRDVRPSRGRRPGSTLA</sequence>
<name>A0A1T5JDU3_9MICO</name>
<evidence type="ECO:0000313" key="4">
    <source>
        <dbReference type="Proteomes" id="UP000190857"/>
    </source>
</evidence>
<dbReference type="OrthoDB" id="3186544at2"/>
<accession>A0A1T5JDU3</accession>
<dbReference type="Proteomes" id="UP000190857">
    <property type="component" value="Unassembled WGS sequence"/>
</dbReference>
<feature type="region of interest" description="Disordered" evidence="1">
    <location>
        <begin position="163"/>
        <end position="188"/>
    </location>
</feature>
<dbReference type="RefSeq" id="WP_159449500.1">
    <property type="nucleotide sequence ID" value="NZ_FUZP01000001.1"/>
</dbReference>
<gene>
    <name evidence="3" type="ORF">SAMN06309945_1442</name>
</gene>
<organism evidence="3 4">
    <name type="scientific">Okibacterium fritillariae</name>
    <dbReference type="NCBI Taxonomy" id="123320"/>
    <lineage>
        <taxon>Bacteria</taxon>
        <taxon>Bacillati</taxon>
        <taxon>Actinomycetota</taxon>
        <taxon>Actinomycetes</taxon>
        <taxon>Micrococcales</taxon>
        <taxon>Microbacteriaceae</taxon>
        <taxon>Okibacterium</taxon>
    </lineage>
</organism>
<protein>
    <submittedName>
        <fullName evidence="3">Transcriptional regulator PadR-like family protein</fullName>
    </submittedName>
</protein>
<dbReference type="InterPro" id="IPR036390">
    <property type="entry name" value="WH_DNA-bd_sf"/>
</dbReference>
<keyword evidence="4" id="KW-1185">Reference proteome</keyword>
<dbReference type="STRING" id="123320.SAMN06309945_1442"/>
<proteinExistence type="predicted"/>
<evidence type="ECO:0000313" key="3">
    <source>
        <dbReference type="EMBL" id="SKC49418.1"/>
    </source>
</evidence>